<dbReference type="InterPro" id="IPR016694">
    <property type="entry name" value="UCP017292"/>
</dbReference>
<evidence type="ECO:0000313" key="5">
    <source>
        <dbReference type="EMBL" id="ASK62617.1"/>
    </source>
</evidence>
<reference evidence="5 6" key="1">
    <citation type="submission" date="2017-07" db="EMBL/GenBank/DDBJ databases">
        <title>Virgibacillus sp. LM2416.</title>
        <authorList>
            <person name="Tak E.J."/>
            <person name="Bae J.-W."/>
        </authorList>
    </citation>
    <scope>NUCLEOTIDE SEQUENCE [LARGE SCALE GENOMIC DNA]</scope>
    <source>
        <strain evidence="5 6">LM2416</strain>
    </source>
</reference>
<dbReference type="SUPFAM" id="SSF161219">
    <property type="entry name" value="CHY zinc finger-like"/>
    <property type="match status" value="1"/>
</dbReference>
<keyword evidence="2" id="KW-0863">Zinc-finger</keyword>
<dbReference type="AlphaFoldDB" id="A0A220U3F2"/>
<dbReference type="Proteomes" id="UP000198312">
    <property type="component" value="Chromosome"/>
</dbReference>
<dbReference type="GO" id="GO:0045041">
    <property type="term" value="P:protein import into mitochondrial intermembrane space"/>
    <property type="evidence" value="ECO:0007669"/>
    <property type="project" value="TreeGrafter"/>
</dbReference>
<dbReference type="PROSITE" id="PS51266">
    <property type="entry name" value="ZF_CHY"/>
    <property type="match status" value="1"/>
</dbReference>
<dbReference type="Pfam" id="PF05495">
    <property type="entry name" value="zf-CHY"/>
    <property type="match status" value="1"/>
</dbReference>
<keyword evidence="3" id="KW-0862">Zinc</keyword>
<evidence type="ECO:0000313" key="6">
    <source>
        <dbReference type="Proteomes" id="UP000198312"/>
    </source>
</evidence>
<dbReference type="PANTHER" id="PTHR28082">
    <property type="entry name" value="ZINC FINGER PROTEIN"/>
    <property type="match status" value="1"/>
</dbReference>
<gene>
    <name evidence="5" type="ORF">CFK37_10860</name>
</gene>
<dbReference type="EMBL" id="CP022315">
    <property type="protein sequence ID" value="ASK62617.1"/>
    <property type="molecule type" value="Genomic_DNA"/>
</dbReference>
<dbReference type="InterPro" id="IPR008913">
    <property type="entry name" value="Znf_CHY"/>
</dbReference>
<dbReference type="KEGG" id="vil:CFK37_10860"/>
<feature type="domain" description="CHY-type" evidence="4">
    <location>
        <begin position="6"/>
        <end position="87"/>
    </location>
</feature>
<name>A0A220U3F2_9BACI</name>
<dbReference type="PANTHER" id="PTHR28082:SF1">
    <property type="entry name" value="HELPER OF TIM PROTEIN 13"/>
    <property type="match status" value="1"/>
</dbReference>
<evidence type="ECO:0000256" key="3">
    <source>
        <dbReference type="ARBA" id="ARBA00022833"/>
    </source>
</evidence>
<protein>
    <recommendedName>
        <fullName evidence="4">CHY-type domain-containing protein</fullName>
    </recommendedName>
</protein>
<dbReference type="RefSeq" id="WP_089061876.1">
    <property type="nucleotide sequence ID" value="NZ_CP022315.1"/>
</dbReference>
<proteinExistence type="predicted"/>
<keyword evidence="6" id="KW-1185">Reference proteome</keyword>
<dbReference type="PIRSF" id="PIRSF017292">
    <property type="entry name" value="UCP017292_Znf_CHY"/>
    <property type="match status" value="1"/>
</dbReference>
<evidence type="ECO:0000259" key="4">
    <source>
        <dbReference type="PROSITE" id="PS51266"/>
    </source>
</evidence>
<dbReference type="InterPro" id="IPR052604">
    <property type="entry name" value="Mito_Tim_assembly_helper"/>
</dbReference>
<dbReference type="OrthoDB" id="882119at2"/>
<sequence length="107" mass="12120">MKVIGSIDHETRCKHYHTERDRIAIKFYCCGQYYPCYQCHAEHGCGNPEVWPKSMYNQQAVLCGACGTELTIQQYLDSGSVCPSCHASFNPGCSLHAHLYFENKHAT</sequence>
<dbReference type="InterPro" id="IPR037274">
    <property type="entry name" value="Znf_CHY_sf"/>
</dbReference>
<accession>A0A220U3F2</accession>
<evidence type="ECO:0000256" key="1">
    <source>
        <dbReference type="ARBA" id="ARBA00022723"/>
    </source>
</evidence>
<keyword evidence="1" id="KW-0479">Metal-binding</keyword>
<evidence type="ECO:0000256" key="2">
    <source>
        <dbReference type="ARBA" id="ARBA00022771"/>
    </source>
</evidence>
<dbReference type="GO" id="GO:0008270">
    <property type="term" value="F:zinc ion binding"/>
    <property type="evidence" value="ECO:0007669"/>
    <property type="project" value="UniProtKB-KW"/>
</dbReference>
<organism evidence="5 6">
    <name type="scientific">Virgibacillus phasianinus</name>
    <dbReference type="NCBI Taxonomy" id="2017483"/>
    <lineage>
        <taxon>Bacteria</taxon>
        <taxon>Bacillati</taxon>
        <taxon>Bacillota</taxon>
        <taxon>Bacilli</taxon>
        <taxon>Bacillales</taxon>
        <taxon>Bacillaceae</taxon>
        <taxon>Virgibacillus</taxon>
    </lineage>
</organism>